<dbReference type="RefSeq" id="WP_354645199.1">
    <property type="nucleotide sequence ID" value="NZ_CP159872.1"/>
</dbReference>
<proteinExistence type="predicted"/>
<feature type="region of interest" description="Disordered" evidence="1">
    <location>
        <begin position="58"/>
        <end position="87"/>
    </location>
</feature>
<evidence type="ECO:0000313" key="2">
    <source>
        <dbReference type="EMBL" id="XCM84262.1"/>
    </source>
</evidence>
<dbReference type="KEGG" id="kcm:ABWK59_00950"/>
<reference evidence="2" key="1">
    <citation type="submission" date="2024-06" db="EMBL/GenBank/DDBJ databases">
        <title>The genome sequences of Kitasatospora sp. strain HUAS MG31.</title>
        <authorList>
            <person name="Mo P."/>
        </authorList>
    </citation>
    <scope>NUCLEOTIDE SEQUENCE</scope>
    <source>
        <strain evidence="2">HUAS MG31</strain>
    </source>
</reference>
<evidence type="ECO:0008006" key="3">
    <source>
        <dbReference type="Google" id="ProtNLM"/>
    </source>
</evidence>
<gene>
    <name evidence="2" type="ORF">ABWK59_00950</name>
</gene>
<accession>A0AAU8K835</accession>
<dbReference type="AlphaFoldDB" id="A0AAU8K835"/>
<evidence type="ECO:0000256" key="1">
    <source>
        <dbReference type="SAM" id="MobiDB-lite"/>
    </source>
</evidence>
<sequence>MQRATDRTEQLQARSAAVDELMASGALESVGPKGTDEVRIELERITADRDVEDELKRLKAKLPAAPETDDEPGTGTRRAESGGEPST</sequence>
<organism evidence="2">
    <name type="scientific">Kitasatospora camelliae</name>
    <dbReference type="NCBI Taxonomy" id="3156397"/>
    <lineage>
        <taxon>Bacteria</taxon>
        <taxon>Bacillati</taxon>
        <taxon>Actinomycetota</taxon>
        <taxon>Actinomycetes</taxon>
        <taxon>Kitasatosporales</taxon>
        <taxon>Streptomycetaceae</taxon>
        <taxon>Kitasatospora</taxon>
    </lineage>
</organism>
<dbReference type="EMBL" id="CP159872">
    <property type="protein sequence ID" value="XCM84262.1"/>
    <property type="molecule type" value="Genomic_DNA"/>
</dbReference>
<protein>
    <recommendedName>
        <fullName evidence="3">Phage shock protein A</fullName>
    </recommendedName>
</protein>
<name>A0AAU8K835_9ACTN</name>